<dbReference type="GO" id="GO:0022900">
    <property type="term" value="P:electron transport chain"/>
    <property type="evidence" value="ECO:0007669"/>
    <property type="project" value="InterPro"/>
</dbReference>
<keyword evidence="7" id="KW-0999">Mitochondrion inner membrane</keyword>
<evidence type="ECO:0000256" key="5">
    <source>
        <dbReference type="ARBA" id="ARBA00022660"/>
    </source>
</evidence>
<keyword evidence="6" id="KW-0812">Transmembrane</keyword>
<dbReference type="GO" id="GO:0032981">
    <property type="term" value="P:mitochondrial respiratory chain complex I assembly"/>
    <property type="evidence" value="ECO:0007669"/>
    <property type="project" value="TreeGrafter"/>
</dbReference>
<evidence type="ECO:0000256" key="4">
    <source>
        <dbReference type="ARBA" id="ARBA00022448"/>
    </source>
</evidence>
<dbReference type="Proteomes" id="UP001360560">
    <property type="component" value="Unassembled WGS sequence"/>
</dbReference>
<evidence type="ECO:0000256" key="6">
    <source>
        <dbReference type="ARBA" id="ARBA00022692"/>
    </source>
</evidence>
<protein>
    <submittedName>
        <fullName evidence="12">Uncharacterized protein</fullName>
    </submittedName>
</protein>
<keyword evidence="8" id="KW-0249">Electron transport</keyword>
<evidence type="ECO:0000256" key="10">
    <source>
        <dbReference type="ARBA" id="ARBA00023128"/>
    </source>
</evidence>
<evidence type="ECO:0000256" key="11">
    <source>
        <dbReference type="ARBA" id="ARBA00023136"/>
    </source>
</evidence>
<evidence type="ECO:0000313" key="13">
    <source>
        <dbReference type="Proteomes" id="UP001360560"/>
    </source>
</evidence>
<keyword evidence="9" id="KW-1133">Transmembrane helix</keyword>
<keyword evidence="5" id="KW-0679">Respiratory chain</keyword>
<comment type="similarity">
    <text evidence="3">Belongs to the complex I NDUFB3 subunit family.</text>
</comment>
<dbReference type="Pfam" id="PF08122">
    <property type="entry name" value="NDUF_B12"/>
    <property type="match status" value="1"/>
</dbReference>
<evidence type="ECO:0000256" key="3">
    <source>
        <dbReference type="ARBA" id="ARBA00005667"/>
    </source>
</evidence>
<dbReference type="RefSeq" id="XP_064855223.1">
    <property type="nucleotide sequence ID" value="XM_064999151.1"/>
</dbReference>
<dbReference type="PANTHER" id="PTHR15082">
    <property type="entry name" value="NADH-UBIQUINONE OXIDOREDUCTASE B12 SUBUNIT"/>
    <property type="match status" value="1"/>
</dbReference>
<keyword evidence="4" id="KW-0813">Transport</keyword>
<evidence type="ECO:0000313" key="12">
    <source>
        <dbReference type="EMBL" id="GMM38227.1"/>
    </source>
</evidence>
<comment type="subcellular location">
    <subcellularLocation>
        <location evidence="2">Mitochondrion inner membrane</location>
        <topology evidence="2">Single-pass membrane protein</topology>
        <orientation evidence="2">Matrix side</orientation>
    </subcellularLocation>
</comment>
<evidence type="ECO:0000256" key="1">
    <source>
        <dbReference type="ARBA" id="ARBA00003195"/>
    </source>
</evidence>
<organism evidence="12 13">
    <name type="scientific">Saccharomycopsis crataegensis</name>
    <dbReference type="NCBI Taxonomy" id="43959"/>
    <lineage>
        <taxon>Eukaryota</taxon>
        <taxon>Fungi</taxon>
        <taxon>Dikarya</taxon>
        <taxon>Ascomycota</taxon>
        <taxon>Saccharomycotina</taxon>
        <taxon>Saccharomycetes</taxon>
        <taxon>Saccharomycopsidaceae</taxon>
        <taxon>Saccharomycopsis</taxon>
    </lineage>
</organism>
<dbReference type="EMBL" id="BTFZ01000019">
    <property type="protein sequence ID" value="GMM38227.1"/>
    <property type="molecule type" value="Genomic_DNA"/>
</dbReference>
<dbReference type="GO" id="GO:0005743">
    <property type="term" value="C:mitochondrial inner membrane"/>
    <property type="evidence" value="ECO:0007669"/>
    <property type="project" value="UniProtKB-SubCell"/>
</dbReference>
<gene>
    <name evidence="12" type="ORF">DASC09_055660</name>
</gene>
<dbReference type="GeneID" id="90076216"/>
<keyword evidence="10" id="KW-0496">Mitochondrion</keyword>
<accession>A0AAV5QUY2</accession>
<proteinExistence type="inferred from homology"/>
<evidence type="ECO:0000256" key="2">
    <source>
        <dbReference type="ARBA" id="ARBA00004298"/>
    </source>
</evidence>
<comment type="caution">
    <text evidence="12">The sequence shown here is derived from an EMBL/GenBank/DDBJ whole genome shotgun (WGS) entry which is preliminary data.</text>
</comment>
<reference evidence="12 13" key="1">
    <citation type="journal article" date="2023" name="Elife">
        <title>Identification of key yeast species and microbe-microbe interactions impacting larval growth of Drosophila in the wild.</title>
        <authorList>
            <person name="Mure A."/>
            <person name="Sugiura Y."/>
            <person name="Maeda R."/>
            <person name="Honda K."/>
            <person name="Sakurai N."/>
            <person name="Takahashi Y."/>
            <person name="Watada M."/>
            <person name="Katoh T."/>
            <person name="Gotoh A."/>
            <person name="Gotoh Y."/>
            <person name="Taniguchi I."/>
            <person name="Nakamura K."/>
            <person name="Hayashi T."/>
            <person name="Katayama T."/>
            <person name="Uemura T."/>
            <person name="Hattori Y."/>
        </authorList>
    </citation>
    <scope>NUCLEOTIDE SEQUENCE [LARGE SCALE GENOMIC DNA]</scope>
    <source>
        <strain evidence="12 13">SC-9</strain>
    </source>
</reference>
<dbReference type="InterPro" id="IPR012576">
    <property type="entry name" value="NDUFB3"/>
</dbReference>
<sequence>MAQDPWAKREAWRYTGAFTRANRFKGAFPGLGLGVGAFAVYCIAEQLFFPADHGHHAPAGEHAKEQHH</sequence>
<name>A0AAV5QUY2_9ASCO</name>
<keyword evidence="13" id="KW-1185">Reference proteome</keyword>
<dbReference type="PANTHER" id="PTHR15082:SF2">
    <property type="entry name" value="NADH DEHYDROGENASE [UBIQUINONE] 1 BETA SUBCOMPLEX SUBUNIT 3"/>
    <property type="match status" value="1"/>
</dbReference>
<keyword evidence="11" id="KW-0472">Membrane</keyword>
<evidence type="ECO:0000256" key="7">
    <source>
        <dbReference type="ARBA" id="ARBA00022792"/>
    </source>
</evidence>
<evidence type="ECO:0000256" key="8">
    <source>
        <dbReference type="ARBA" id="ARBA00022982"/>
    </source>
</evidence>
<comment type="function">
    <text evidence="1">Accessory subunit of the mitochondrial membrane respiratory chain NADH dehydrogenase (Complex I), that is believed not to be involved in catalysis. Complex I functions in the transfer of electrons from NADH to the respiratory chain. The immediate electron acceptor for the enzyme is believed to be ubiquinone.</text>
</comment>
<dbReference type="AlphaFoldDB" id="A0AAV5QUY2"/>
<evidence type="ECO:0000256" key="9">
    <source>
        <dbReference type="ARBA" id="ARBA00022989"/>
    </source>
</evidence>